<name>A0A284VL27_9EURY</name>
<dbReference type="PANTHER" id="PTHR42879:SF2">
    <property type="entry name" value="3-OXOACYL-[ACYL-CARRIER-PROTEIN] REDUCTASE FABG"/>
    <property type="match status" value="1"/>
</dbReference>
<dbReference type="NCBIfam" id="NF009466">
    <property type="entry name" value="PRK12826.1-2"/>
    <property type="match status" value="1"/>
</dbReference>
<dbReference type="Pfam" id="PF13561">
    <property type="entry name" value="adh_short_C2"/>
    <property type="match status" value="1"/>
</dbReference>
<dbReference type="FunFam" id="3.40.50.720:FF:000115">
    <property type="entry name" value="3-oxoacyl-[acyl-carrier-protein] reductase FabG"/>
    <property type="match status" value="1"/>
</dbReference>
<dbReference type="SMART" id="SM00822">
    <property type="entry name" value="PKS_KR"/>
    <property type="match status" value="1"/>
</dbReference>
<keyword evidence="3 7" id="KW-0560">Oxidoreductase</keyword>
<dbReference type="RefSeq" id="WP_096204266.1">
    <property type="nucleotide sequence ID" value="NZ_FZMP01000057.1"/>
</dbReference>
<accession>A0A284VL27</accession>
<evidence type="ECO:0000256" key="2">
    <source>
        <dbReference type="ARBA" id="ARBA00022857"/>
    </source>
</evidence>
<dbReference type="STRING" id="1392998.ANME2D_00644"/>
<evidence type="ECO:0000256" key="5">
    <source>
        <dbReference type="PIRSR" id="PIRSR611284-2"/>
    </source>
</evidence>
<dbReference type="EC" id="1.1.1.100" evidence="7"/>
<dbReference type="GO" id="GO:0051287">
    <property type="term" value="F:NAD binding"/>
    <property type="evidence" value="ECO:0007669"/>
    <property type="project" value="InterPro"/>
</dbReference>
<dbReference type="CDD" id="cd05333">
    <property type="entry name" value="BKR_SDR_c"/>
    <property type="match status" value="1"/>
</dbReference>
<dbReference type="PRINTS" id="PR00081">
    <property type="entry name" value="GDHRDH"/>
</dbReference>
<dbReference type="InterPro" id="IPR057326">
    <property type="entry name" value="KR_dom"/>
</dbReference>
<dbReference type="GO" id="GO:0006633">
    <property type="term" value="P:fatty acid biosynthetic process"/>
    <property type="evidence" value="ECO:0007669"/>
    <property type="project" value="InterPro"/>
</dbReference>
<dbReference type="NCBIfam" id="NF004198">
    <property type="entry name" value="PRK05653.1-3"/>
    <property type="match status" value="1"/>
</dbReference>
<sequence>MRLENKVAIITGASSGIGKETAMLFCQEGARITATSRSAEKLEQICREISGYGEKVIYIKGDVTSREEMEEVVRKTIDTFGRVDILINNAGITQDALVTKMTKEQWNNVINVDLSGAFNCIQVVAPYMIEQGSGVIINASSISGIYGNIGQVNYASAKAGLIGMTKTLAKELGKKGVRVNAVAPGFIKTPMTETVPDKIMNMIIERTPLRRIGEPGDVAHAYLYLASDDAKFINGEVLHVDGGLVL</sequence>
<dbReference type="SUPFAM" id="SSF51735">
    <property type="entry name" value="NAD(P)-binding Rossmann-fold domains"/>
    <property type="match status" value="1"/>
</dbReference>
<keyword evidence="2 5" id="KW-0521">NADP</keyword>
<evidence type="ECO:0000256" key="1">
    <source>
        <dbReference type="ARBA" id="ARBA00006484"/>
    </source>
</evidence>
<evidence type="ECO:0000313" key="7">
    <source>
        <dbReference type="EMBL" id="SNQ59981.1"/>
    </source>
</evidence>
<dbReference type="PRINTS" id="PR00080">
    <property type="entry name" value="SDRFAMILY"/>
</dbReference>
<dbReference type="PROSITE" id="PS00061">
    <property type="entry name" value="ADH_SHORT"/>
    <property type="match status" value="1"/>
</dbReference>
<dbReference type="Proteomes" id="UP000218615">
    <property type="component" value="Unassembled WGS sequence"/>
</dbReference>
<dbReference type="InterPro" id="IPR020904">
    <property type="entry name" value="Sc_DH/Rdtase_CS"/>
</dbReference>
<keyword evidence="8" id="KW-1185">Reference proteome</keyword>
<evidence type="ECO:0000313" key="8">
    <source>
        <dbReference type="Proteomes" id="UP000218615"/>
    </source>
</evidence>
<dbReference type="InterPro" id="IPR002347">
    <property type="entry name" value="SDR_fam"/>
</dbReference>
<organism evidence="7 8">
    <name type="scientific">Candidatus Methanoperedens nitratireducens</name>
    <dbReference type="NCBI Taxonomy" id="1392998"/>
    <lineage>
        <taxon>Archaea</taxon>
        <taxon>Methanobacteriati</taxon>
        <taxon>Methanobacteriota</taxon>
        <taxon>Stenosarchaea group</taxon>
        <taxon>Methanomicrobia</taxon>
        <taxon>Methanosarcinales</taxon>
        <taxon>ANME-2 cluster</taxon>
        <taxon>Candidatus Methanoperedentaceae</taxon>
        <taxon>Candidatus Methanoperedens</taxon>
    </lineage>
</organism>
<protein>
    <submittedName>
        <fullName evidence="7">3-oxoacyl-(Acyl-carrier-protein) reductase</fullName>
        <ecNumber evidence="7">1.1.1.100</ecNumber>
    </submittedName>
</protein>
<evidence type="ECO:0000256" key="4">
    <source>
        <dbReference type="PIRSR" id="PIRSR611284-1"/>
    </source>
</evidence>
<gene>
    <name evidence="7" type="primary">fabG</name>
    <name evidence="7" type="ORF">MNV_150009</name>
</gene>
<dbReference type="InterPro" id="IPR050259">
    <property type="entry name" value="SDR"/>
</dbReference>
<feature type="binding site" evidence="5">
    <location>
        <position position="89"/>
    </location>
    <ligand>
        <name>NADP(+)</name>
        <dbReference type="ChEBI" id="CHEBI:58349"/>
    </ligand>
</feature>
<dbReference type="AlphaFoldDB" id="A0A284VL27"/>
<evidence type="ECO:0000256" key="3">
    <source>
        <dbReference type="ARBA" id="ARBA00023002"/>
    </source>
</evidence>
<dbReference type="PANTHER" id="PTHR42879">
    <property type="entry name" value="3-OXOACYL-(ACYL-CARRIER-PROTEIN) REDUCTASE"/>
    <property type="match status" value="1"/>
</dbReference>
<dbReference type="InterPro" id="IPR036291">
    <property type="entry name" value="NAD(P)-bd_dom_sf"/>
</dbReference>
<proteinExistence type="inferred from homology"/>
<feature type="binding site" evidence="5">
    <location>
        <position position="187"/>
    </location>
    <ligand>
        <name>NADP(+)</name>
        <dbReference type="ChEBI" id="CHEBI:58349"/>
    </ligand>
</feature>
<dbReference type="OrthoDB" id="24596at2157"/>
<evidence type="ECO:0000259" key="6">
    <source>
        <dbReference type="SMART" id="SM00822"/>
    </source>
</evidence>
<feature type="active site" description="Proton acceptor" evidence="4">
    <location>
        <position position="154"/>
    </location>
</feature>
<comment type="similarity">
    <text evidence="1">Belongs to the short-chain dehydrogenases/reductases (SDR) family.</text>
</comment>
<dbReference type="NCBIfam" id="NF005559">
    <property type="entry name" value="PRK07231.1"/>
    <property type="match status" value="1"/>
</dbReference>
<dbReference type="GO" id="GO:0004316">
    <property type="term" value="F:3-oxoacyl-[acyl-carrier-protein] reductase (NADPH) activity"/>
    <property type="evidence" value="ECO:0007669"/>
    <property type="project" value="UniProtKB-EC"/>
</dbReference>
<dbReference type="Gene3D" id="3.40.50.720">
    <property type="entry name" value="NAD(P)-binding Rossmann-like Domain"/>
    <property type="match status" value="1"/>
</dbReference>
<reference evidence="8" key="1">
    <citation type="submission" date="2017-06" db="EMBL/GenBank/DDBJ databases">
        <authorList>
            <person name="Cremers G."/>
        </authorList>
    </citation>
    <scope>NUCLEOTIDE SEQUENCE [LARGE SCALE GENOMIC DNA]</scope>
</reference>
<feature type="binding site" evidence="5">
    <location>
        <begin position="154"/>
        <end position="158"/>
    </location>
    <ligand>
        <name>NADP(+)</name>
        <dbReference type="ChEBI" id="CHEBI:58349"/>
    </ligand>
</feature>
<dbReference type="InterPro" id="IPR011284">
    <property type="entry name" value="3oxo_ACP_reduc"/>
</dbReference>
<dbReference type="NCBIfam" id="TIGR01830">
    <property type="entry name" value="3oxo_ACP_reduc"/>
    <property type="match status" value="1"/>
</dbReference>
<feature type="domain" description="Ketoreductase" evidence="6">
    <location>
        <begin position="6"/>
        <end position="185"/>
    </location>
</feature>
<dbReference type="EMBL" id="FZMP01000057">
    <property type="protein sequence ID" value="SNQ59981.1"/>
    <property type="molecule type" value="Genomic_DNA"/>
</dbReference>